<feature type="transmembrane region" description="Helical" evidence="1">
    <location>
        <begin position="61"/>
        <end position="84"/>
    </location>
</feature>
<reference evidence="2" key="1">
    <citation type="journal article" date="2015" name="Nature">
        <title>Complex archaea that bridge the gap between prokaryotes and eukaryotes.</title>
        <authorList>
            <person name="Spang A."/>
            <person name="Saw J.H."/>
            <person name="Jorgensen S.L."/>
            <person name="Zaremba-Niedzwiedzka K."/>
            <person name="Martijn J."/>
            <person name="Lind A.E."/>
            <person name="van Eijk R."/>
            <person name="Schleper C."/>
            <person name="Guy L."/>
            <person name="Ettema T.J."/>
        </authorList>
    </citation>
    <scope>NUCLEOTIDE SEQUENCE</scope>
</reference>
<keyword evidence="1" id="KW-0472">Membrane</keyword>
<feature type="transmembrane region" description="Helical" evidence="1">
    <location>
        <begin position="23"/>
        <end position="49"/>
    </location>
</feature>
<accession>A0A0F8WH77</accession>
<comment type="caution">
    <text evidence="2">The sequence shown here is derived from an EMBL/GenBank/DDBJ whole genome shotgun (WGS) entry which is preliminary data.</text>
</comment>
<protein>
    <submittedName>
        <fullName evidence="2">Uncharacterized protein</fullName>
    </submittedName>
</protein>
<name>A0A0F8WH77_9ZZZZ</name>
<sequence length="87" mass="10081">MKEEGNTDALKWLGFNLTKKRALLLRALSSIGITSHPLILFNSLWVLLYNNTTVFLDDKLIYFYISLLILSNFIASSIVLWICFYTF</sequence>
<dbReference type="EMBL" id="LAZR01065096">
    <property type="protein sequence ID" value="KKK56232.1"/>
    <property type="molecule type" value="Genomic_DNA"/>
</dbReference>
<dbReference type="AlphaFoldDB" id="A0A0F8WH77"/>
<organism evidence="2">
    <name type="scientific">marine sediment metagenome</name>
    <dbReference type="NCBI Taxonomy" id="412755"/>
    <lineage>
        <taxon>unclassified sequences</taxon>
        <taxon>metagenomes</taxon>
        <taxon>ecological metagenomes</taxon>
    </lineage>
</organism>
<evidence type="ECO:0000313" key="2">
    <source>
        <dbReference type="EMBL" id="KKK56232.1"/>
    </source>
</evidence>
<evidence type="ECO:0000256" key="1">
    <source>
        <dbReference type="SAM" id="Phobius"/>
    </source>
</evidence>
<keyword evidence="1" id="KW-1133">Transmembrane helix</keyword>
<proteinExistence type="predicted"/>
<gene>
    <name evidence="2" type="ORF">LCGC14_3066610</name>
</gene>
<keyword evidence="1" id="KW-0812">Transmembrane</keyword>